<proteinExistence type="predicted"/>
<protein>
    <submittedName>
        <fullName evidence="1">Uncharacterized protein</fullName>
    </submittedName>
</protein>
<dbReference type="AlphaFoldDB" id="A0A059ARU6"/>
<gene>
    <name evidence="1" type="ORF">EUGRSUZ_I02129</name>
</gene>
<sequence length="88" mass="10061">MKKNLSKHEEGFVFPCGVRSLHLRRSFLPTFHTGSGTASSRCSRMLWEESNNRTVPQSTVADLHPQWLLYTLARVSSSKAMRLRRPST</sequence>
<evidence type="ECO:0000313" key="1">
    <source>
        <dbReference type="EMBL" id="KCW56401.1"/>
    </source>
</evidence>
<dbReference type="InParanoid" id="A0A059ARU6"/>
<dbReference type="EMBL" id="KK198761">
    <property type="protein sequence ID" value="KCW56401.1"/>
    <property type="molecule type" value="Genomic_DNA"/>
</dbReference>
<organism evidence="1">
    <name type="scientific">Eucalyptus grandis</name>
    <name type="common">Flooded gum</name>
    <dbReference type="NCBI Taxonomy" id="71139"/>
    <lineage>
        <taxon>Eukaryota</taxon>
        <taxon>Viridiplantae</taxon>
        <taxon>Streptophyta</taxon>
        <taxon>Embryophyta</taxon>
        <taxon>Tracheophyta</taxon>
        <taxon>Spermatophyta</taxon>
        <taxon>Magnoliopsida</taxon>
        <taxon>eudicotyledons</taxon>
        <taxon>Gunneridae</taxon>
        <taxon>Pentapetalae</taxon>
        <taxon>rosids</taxon>
        <taxon>malvids</taxon>
        <taxon>Myrtales</taxon>
        <taxon>Myrtaceae</taxon>
        <taxon>Myrtoideae</taxon>
        <taxon>Eucalypteae</taxon>
        <taxon>Eucalyptus</taxon>
    </lineage>
</organism>
<dbReference type="Gramene" id="KCW56401">
    <property type="protein sequence ID" value="KCW56401"/>
    <property type="gene ID" value="EUGRSUZ_I02129"/>
</dbReference>
<reference evidence="1" key="1">
    <citation type="submission" date="2013-07" db="EMBL/GenBank/DDBJ databases">
        <title>The genome of Eucalyptus grandis.</title>
        <authorList>
            <person name="Schmutz J."/>
            <person name="Hayes R."/>
            <person name="Myburg A."/>
            <person name="Tuskan G."/>
            <person name="Grattapaglia D."/>
            <person name="Rokhsar D.S."/>
        </authorList>
    </citation>
    <scope>NUCLEOTIDE SEQUENCE</scope>
    <source>
        <tissue evidence="1">Leaf extractions</tissue>
    </source>
</reference>
<accession>A0A059ARU6</accession>
<name>A0A059ARU6_EUCGR</name>